<dbReference type="Proteomes" id="UP001235720">
    <property type="component" value="Unassembled WGS sequence"/>
</dbReference>
<reference evidence="3 4" key="1">
    <citation type="submission" date="2023-06" db="EMBL/GenBank/DDBJ databases">
        <authorList>
            <person name="Feng G."/>
            <person name="Li J."/>
            <person name="Zhu H."/>
        </authorList>
    </citation>
    <scope>NUCLEOTIDE SEQUENCE [LARGE SCALE GENOMIC DNA]</scope>
    <source>
        <strain evidence="3 4">RHCJP20</strain>
    </source>
</reference>
<gene>
    <name evidence="3" type="ORF">QUG98_12125</name>
</gene>
<name>A0ABT7THX2_9MICO</name>
<dbReference type="InterPro" id="IPR007329">
    <property type="entry name" value="FMN-bd"/>
</dbReference>
<evidence type="ECO:0000313" key="3">
    <source>
        <dbReference type="EMBL" id="MDM7889196.1"/>
    </source>
</evidence>
<feature type="compositionally biased region" description="Gly residues" evidence="1">
    <location>
        <begin position="47"/>
        <end position="56"/>
    </location>
</feature>
<evidence type="ECO:0000256" key="1">
    <source>
        <dbReference type="SAM" id="MobiDB-lite"/>
    </source>
</evidence>
<dbReference type="RefSeq" id="WP_289470764.1">
    <property type="nucleotide sequence ID" value="NZ_JAUCMM010000008.1"/>
</dbReference>
<feature type="domain" description="FMN-binding" evidence="2">
    <location>
        <begin position="97"/>
        <end position="174"/>
    </location>
</feature>
<accession>A0ABT7THX2</accession>
<protein>
    <submittedName>
        <fullName evidence="3">FMN-binding protein</fullName>
    </submittedName>
</protein>
<dbReference type="EMBL" id="JAUCMM010000008">
    <property type="protein sequence ID" value="MDM7889196.1"/>
    <property type="molecule type" value="Genomic_DNA"/>
</dbReference>
<feature type="compositionally biased region" description="Low complexity" evidence="1">
    <location>
        <begin position="69"/>
        <end position="85"/>
    </location>
</feature>
<evidence type="ECO:0000313" key="4">
    <source>
        <dbReference type="Proteomes" id="UP001235720"/>
    </source>
</evidence>
<evidence type="ECO:0000259" key="2">
    <source>
        <dbReference type="SMART" id="SM00900"/>
    </source>
</evidence>
<feature type="region of interest" description="Disordered" evidence="1">
    <location>
        <begin position="30"/>
        <end position="85"/>
    </location>
</feature>
<dbReference type="SMART" id="SM00900">
    <property type="entry name" value="FMN_bind"/>
    <property type="match status" value="1"/>
</dbReference>
<dbReference type="Gene3D" id="3.90.1010.20">
    <property type="match status" value="1"/>
</dbReference>
<organism evidence="3 4">
    <name type="scientific">Curtobacterium subtropicum</name>
    <dbReference type="NCBI Taxonomy" id="3055138"/>
    <lineage>
        <taxon>Bacteria</taxon>
        <taxon>Bacillati</taxon>
        <taxon>Actinomycetota</taxon>
        <taxon>Actinomycetes</taxon>
        <taxon>Micrococcales</taxon>
        <taxon>Microbacteriaceae</taxon>
        <taxon>Curtobacterium</taxon>
    </lineage>
</organism>
<proteinExistence type="predicted"/>
<sequence>MRARVVAGGVVSSVAVLVIGWQLGGQPAVTTPAQGTTSGSSSSGSTGTSGGSGTSGSAGSSGSSGSGSSGSSSGSSASRSTGASVSGTFTGAAAQTRYGEVQVQITVADGTITDVTPLHLTDHDGRSVAISQQAAPILRQEALQAQSAQIQAVSGATFTSEGYTTSLQSAIDRAGL</sequence>
<comment type="caution">
    <text evidence="3">The sequence shown here is derived from an EMBL/GenBank/DDBJ whole genome shotgun (WGS) entry which is preliminary data.</text>
</comment>
<dbReference type="Pfam" id="PF04205">
    <property type="entry name" value="FMN_bind"/>
    <property type="match status" value="1"/>
</dbReference>
<keyword evidence="4" id="KW-1185">Reference proteome</keyword>
<feature type="compositionally biased region" description="Low complexity" evidence="1">
    <location>
        <begin position="35"/>
        <end position="46"/>
    </location>
</feature>